<feature type="transmembrane region" description="Helical" evidence="9">
    <location>
        <begin position="285"/>
        <end position="304"/>
    </location>
</feature>
<feature type="transmembrane region" description="Helical" evidence="9">
    <location>
        <begin position="424"/>
        <end position="441"/>
    </location>
</feature>
<dbReference type="GeneTree" id="ENSGT00940000164525"/>
<comment type="similarity">
    <text evidence="2">Belongs to the amino acid-polyamine-organocation (APC) superfamily. L-type amino acid transporter (LAT) (TC 2.A.3.8) family.</text>
</comment>
<dbReference type="PIRSF" id="PIRSF006060">
    <property type="entry name" value="AA_transporter"/>
    <property type="match status" value="1"/>
</dbReference>
<dbReference type="Gene3D" id="1.20.1740.10">
    <property type="entry name" value="Amino acid/polyamine transporter I"/>
    <property type="match status" value="1"/>
</dbReference>
<feature type="transmembrane region" description="Helical" evidence="9">
    <location>
        <begin position="84"/>
        <end position="103"/>
    </location>
</feature>
<evidence type="ECO:0000313" key="11">
    <source>
        <dbReference type="Proteomes" id="UP000007875"/>
    </source>
</evidence>
<dbReference type="GO" id="GO:0015179">
    <property type="term" value="F:L-amino acid transmembrane transporter activity"/>
    <property type="evidence" value="ECO:0007669"/>
    <property type="project" value="TreeGrafter"/>
</dbReference>
<keyword evidence="3" id="KW-0813">Transport</keyword>
<name>H2ZQ47_CIOSA</name>
<reference evidence="11" key="1">
    <citation type="submission" date="2003-08" db="EMBL/GenBank/DDBJ databases">
        <authorList>
            <person name="Birren B."/>
            <person name="Nusbaum C."/>
            <person name="Abebe A."/>
            <person name="Abouelleil A."/>
            <person name="Adekoya E."/>
            <person name="Ait-zahra M."/>
            <person name="Allen N."/>
            <person name="Allen T."/>
            <person name="An P."/>
            <person name="Anderson M."/>
            <person name="Anderson S."/>
            <person name="Arachchi H."/>
            <person name="Armbruster J."/>
            <person name="Bachantsang P."/>
            <person name="Baldwin J."/>
            <person name="Barry A."/>
            <person name="Bayul T."/>
            <person name="Blitshsteyn B."/>
            <person name="Bloom T."/>
            <person name="Blye J."/>
            <person name="Boguslavskiy L."/>
            <person name="Borowsky M."/>
            <person name="Boukhgalter B."/>
            <person name="Brunache A."/>
            <person name="Butler J."/>
            <person name="Calixte N."/>
            <person name="Calvo S."/>
            <person name="Camarata J."/>
            <person name="Campo K."/>
            <person name="Chang J."/>
            <person name="Cheshatsang Y."/>
            <person name="Citroen M."/>
            <person name="Collymore A."/>
            <person name="Considine T."/>
            <person name="Cook A."/>
            <person name="Cooke P."/>
            <person name="Corum B."/>
            <person name="Cuomo C."/>
            <person name="David R."/>
            <person name="Dawoe T."/>
            <person name="Degray S."/>
            <person name="Dodge S."/>
            <person name="Dooley K."/>
            <person name="Dorje P."/>
            <person name="Dorjee K."/>
            <person name="Dorris L."/>
            <person name="Duffey N."/>
            <person name="Dupes A."/>
            <person name="Elkins T."/>
            <person name="Engels R."/>
            <person name="Erickson J."/>
            <person name="Farina A."/>
            <person name="Faro S."/>
            <person name="Ferreira P."/>
            <person name="Fischer H."/>
            <person name="Fitzgerald M."/>
            <person name="Foley K."/>
            <person name="Gage D."/>
            <person name="Galagan J."/>
            <person name="Gearin G."/>
            <person name="Gnerre S."/>
            <person name="Gnirke A."/>
            <person name="Goyette A."/>
            <person name="Graham J."/>
            <person name="Grandbois E."/>
            <person name="Gyaltsen K."/>
            <person name="Hafez N."/>
            <person name="Hagopian D."/>
            <person name="Hagos B."/>
            <person name="Hall J."/>
            <person name="Hatcher B."/>
            <person name="Heller A."/>
            <person name="Higgins H."/>
            <person name="Honan T."/>
            <person name="Horn A."/>
            <person name="Houde N."/>
            <person name="Hughes L."/>
            <person name="Hulme W."/>
            <person name="Husby E."/>
            <person name="Iliev I."/>
            <person name="Jaffe D."/>
            <person name="Jones C."/>
            <person name="Kamal M."/>
            <person name="Kamat A."/>
            <person name="Kamvysselis M."/>
            <person name="Karlsson E."/>
            <person name="Kells C."/>
            <person name="Kieu A."/>
            <person name="Kisner P."/>
            <person name="Kodira C."/>
            <person name="Kulbokas E."/>
            <person name="Labutti K."/>
            <person name="Lama D."/>
            <person name="Landers T."/>
            <person name="Leger J."/>
            <person name="Levine S."/>
            <person name="Lewis D."/>
            <person name="Lewis T."/>
            <person name="Lindblad-toh K."/>
            <person name="Liu X."/>
            <person name="Lokyitsang T."/>
            <person name="Lokyitsang Y."/>
            <person name="Lucien O."/>
            <person name="Lui A."/>
            <person name="Ma L.J."/>
            <person name="Mabbitt R."/>
            <person name="Macdonald J."/>
            <person name="Maclean C."/>
            <person name="Major J."/>
            <person name="Manning J."/>
            <person name="Marabella R."/>
            <person name="Maru K."/>
            <person name="Matthews C."/>
            <person name="Mauceli E."/>
            <person name="Mccarthy M."/>
            <person name="Mcdonough S."/>
            <person name="Mcghee T."/>
            <person name="Meldrim J."/>
            <person name="Meneus L."/>
            <person name="Mesirov J."/>
            <person name="Mihalev A."/>
            <person name="Mihova T."/>
            <person name="Mikkelsen T."/>
            <person name="Mlenga V."/>
            <person name="Moru K."/>
            <person name="Mozes J."/>
            <person name="Mulrain L."/>
            <person name="Munson G."/>
            <person name="Naylor J."/>
            <person name="Newes C."/>
            <person name="Nguyen C."/>
            <person name="Nguyen N."/>
            <person name="Nguyen T."/>
            <person name="Nicol R."/>
            <person name="Nielsen C."/>
            <person name="Nizzari M."/>
            <person name="Norbu C."/>
            <person name="Norbu N."/>
            <person name="O'donnell P."/>
            <person name="Okoawo O."/>
            <person name="O'leary S."/>
            <person name="Omotosho B."/>
            <person name="O'neill K."/>
            <person name="Osman S."/>
            <person name="Parker S."/>
            <person name="Perrin D."/>
            <person name="Phunkhang P."/>
            <person name="Piqani B."/>
            <person name="Purcell S."/>
            <person name="Rachupka T."/>
            <person name="Ramasamy U."/>
            <person name="Rameau R."/>
            <person name="Ray V."/>
            <person name="Raymond C."/>
            <person name="Retta R."/>
            <person name="Richardson S."/>
            <person name="Rise C."/>
            <person name="Rodriguez J."/>
            <person name="Rogers J."/>
            <person name="Rogov P."/>
            <person name="Rutman M."/>
            <person name="Schupbach R."/>
            <person name="Seaman C."/>
            <person name="Settipalli S."/>
            <person name="Sharpe T."/>
            <person name="Sheridan J."/>
            <person name="Sherpa N."/>
            <person name="Shi J."/>
            <person name="Smirnov S."/>
            <person name="Smith C."/>
            <person name="Sougnez C."/>
            <person name="Spencer B."/>
            <person name="Stalker J."/>
            <person name="Stange-thomann N."/>
            <person name="Stavropoulos S."/>
            <person name="Stetson K."/>
            <person name="Stone C."/>
            <person name="Stone S."/>
            <person name="Stubbs M."/>
            <person name="Talamas J."/>
            <person name="Tchuinga P."/>
            <person name="Tenzing P."/>
            <person name="Tesfaye S."/>
            <person name="Theodore J."/>
            <person name="Thoulutsang Y."/>
            <person name="Topham K."/>
            <person name="Towey S."/>
            <person name="Tsamla T."/>
            <person name="Tsomo N."/>
            <person name="Vallee D."/>
            <person name="Vassiliev H."/>
            <person name="Venkataraman V."/>
            <person name="Vinson J."/>
            <person name="Vo A."/>
            <person name="Wade C."/>
            <person name="Wang S."/>
            <person name="Wangchuk T."/>
            <person name="Wangdi T."/>
            <person name="Whittaker C."/>
            <person name="Wilkinson J."/>
            <person name="Wu Y."/>
            <person name="Wyman D."/>
            <person name="Yadav S."/>
            <person name="Yang S."/>
            <person name="Yang X."/>
            <person name="Yeager S."/>
            <person name="Yee E."/>
            <person name="Young G."/>
            <person name="Zainoun J."/>
            <person name="Zembeck L."/>
            <person name="Zimmer A."/>
            <person name="Zody M."/>
            <person name="Lander E."/>
        </authorList>
    </citation>
    <scope>NUCLEOTIDE SEQUENCE [LARGE SCALE GENOMIC DNA]</scope>
</reference>
<evidence type="ECO:0008006" key="12">
    <source>
        <dbReference type="Google" id="ProtNLM"/>
    </source>
</evidence>
<feature type="transmembrane region" description="Helical" evidence="9">
    <location>
        <begin position="50"/>
        <end position="72"/>
    </location>
</feature>
<dbReference type="FunFam" id="1.20.1740.10:FF:000003">
    <property type="entry name" value="Y+L amino acid transporter 1 isoform X1"/>
    <property type="match status" value="1"/>
</dbReference>
<feature type="transmembrane region" description="Helical" evidence="9">
    <location>
        <begin position="123"/>
        <end position="153"/>
    </location>
</feature>
<keyword evidence="5 9" id="KW-0812">Transmembrane</keyword>
<keyword evidence="4" id="KW-1003">Cell membrane</keyword>
<feature type="transmembrane region" description="Helical" evidence="9">
    <location>
        <begin position="367"/>
        <end position="385"/>
    </location>
</feature>
<keyword evidence="8 9" id="KW-0472">Membrane</keyword>
<keyword evidence="7 9" id="KW-1133">Transmembrane helix</keyword>
<dbReference type="InterPro" id="IPR050598">
    <property type="entry name" value="AminoAcid_Transporter"/>
</dbReference>
<evidence type="ECO:0000256" key="8">
    <source>
        <dbReference type="ARBA" id="ARBA00023136"/>
    </source>
</evidence>
<feature type="transmembrane region" description="Helical" evidence="9">
    <location>
        <begin position="20"/>
        <end position="38"/>
    </location>
</feature>
<keyword evidence="6" id="KW-0029">Amino-acid transport</keyword>
<evidence type="ECO:0000256" key="5">
    <source>
        <dbReference type="ARBA" id="ARBA00022692"/>
    </source>
</evidence>
<dbReference type="Pfam" id="PF13520">
    <property type="entry name" value="AA_permease_2"/>
    <property type="match status" value="1"/>
</dbReference>
<dbReference type="PANTHER" id="PTHR11785">
    <property type="entry name" value="AMINO ACID TRANSPORTER"/>
    <property type="match status" value="1"/>
</dbReference>
<dbReference type="PANTHER" id="PTHR11785:SF528">
    <property type="entry name" value="AMINO ACID TRANSPORTER PROTEIN JHI-21"/>
    <property type="match status" value="1"/>
</dbReference>
<feature type="transmembrane region" description="Helical" evidence="9">
    <location>
        <begin position="397"/>
        <end position="418"/>
    </location>
</feature>
<organism evidence="10 11">
    <name type="scientific">Ciona savignyi</name>
    <name type="common">Pacific transparent sea squirt</name>
    <dbReference type="NCBI Taxonomy" id="51511"/>
    <lineage>
        <taxon>Eukaryota</taxon>
        <taxon>Metazoa</taxon>
        <taxon>Chordata</taxon>
        <taxon>Tunicata</taxon>
        <taxon>Ascidiacea</taxon>
        <taxon>Phlebobranchia</taxon>
        <taxon>Cionidae</taxon>
        <taxon>Ciona</taxon>
    </lineage>
</organism>
<reference evidence="10" key="2">
    <citation type="submission" date="2025-08" db="UniProtKB">
        <authorList>
            <consortium name="Ensembl"/>
        </authorList>
    </citation>
    <scope>IDENTIFICATION</scope>
</reference>
<dbReference type="GO" id="GO:0015175">
    <property type="term" value="F:neutral L-amino acid transmembrane transporter activity"/>
    <property type="evidence" value="ECO:0007669"/>
    <property type="project" value="TreeGrafter"/>
</dbReference>
<evidence type="ECO:0000256" key="2">
    <source>
        <dbReference type="ARBA" id="ARBA00007040"/>
    </source>
</evidence>
<evidence type="ECO:0000256" key="7">
    <source>
        <dbReference type="ARBA" id="ARBA00022989"/>
    </source>
</evidence>
<proteinExistence type="inferred from homology"/>
<reference evidence="10" key="3">
    <citation type="submission" date="2025-09" db="UniProtKB">
        <authorList>
            <consortium name="Ensembl"/>
        </authorList>
    </citation>
    <scope>IDENTIFICATION</scope>
</reference>
<dbReference type="GO" id="GO:0005886">
    <property type="term" value="C:plasma membrane"/>
    <property type="evidence" value="ECO:0007669"/>
    <property type="project" value="UniProtKB-SubCell"/>
</dbReference>
<evidence type="ECO:0000256" key="3">
    <source>
        <dbReference type="ARBA" id="ARBA00022448"/>
    </source>
</evidence>
<protein>
    <recommendedName>
        <fullName evidence="12">Amino acid permease/ SLC12A domain-containing protein</fullName>
    </recommendedName>
</protein>
<evidence type="ECO:0000313" key="10">
    <source>
        <dbReference type="Ensembl" id="ENSCSAVP00000019713.1"/>
    </source>
</evidence>
<dbReference type="Ensembl" id="ENSCSAVT00000019926.1">
    <property type="protein sequence ID" value="ENSCSAVP00000019713.1"/>
    <property type="gene ID" value="ENSCSAVG00000011560.1"/>
</dbReference>
<keyword evidence="11" id="KW-1185">Reference proteome</keyword>
<evidence type="ECO:0000256" key="1">
    <source>
        <dbReference type="ARBA" id="ARBA00004651"/>
    </source>
</evidence>
<evidence type="ECO:0000256" key="4">
    <source>
        <dbReference type="ARBA" id="ARBA00022475"/>
    </source>
</evidence>
<evidence type="ECO:0000256" key="6">
    <source>
        <dbReference type="ARBA" id="ARBA00022970"/>
    </source>
</evidence>
<feature type="transmembrane region" description="Helical" evidence="9">
    <location>
        <begin position="165"/>
        <end position="186"/>
    </location>
</feature>
<dbReference type="Proteomes" id="UP000007875">
    <property type="component" value="Unassembled WGS sequence"/>
</dbReference>
<accession>H2ZQ47</accession>
<comment type="subcellular location">
    <subcellularLocation>
        <location evidence="1">Cell membrane</location>
        <topology evidence="1">Multi-pass membrane protein</topology>
    </subcellularLocation>
</comment>
<feature type="transmembrane region" description="Helical" evidence="9">
    <location>
        <begin position="336"/>
        <end position="355"/>
    </location>
</feature>
<dbReference type="AlphaFoldDB" id="H2ZQ47"/>
<evidence type="ECO:0000256" key="9">
    <source>
        <dbReference type="SAM" id="Phobius"/>
    </source>
</evidence>
<dbReference type="OMA" id="WARYREP"/>
<dbReference type="InterPro" id="IPR002293">
    <property type="entry name" value="AA/rel_permease1"/>
</dbReference>
<feature type="transmembrane region" description="Helical" evidence="9">
    <location>
        <begin position="240"/>
        <end position="265"/>
    </location>
</feature>
<sequence length="471" mass="50661">ARTSASSDDSLVTMKKTVGFVEGTAIVLGIVVGSGIFLSPAGVAVNSGSVGLSLVIWALCGIFSTLGALSFAELGTTIPRSGGDYLYILEIFGPFWAFMRIWIELTVIRPASHAIIALTLSYYVVQINCIITPQIVIRLISLLSVGILTWINCRSSELSTRVQQVFTVAKVLALLIVIVMGAVQAVNGKIDNFASSFVFKGTTTDVKKIVLAINAGLWAFSGWNELNYVTDEIKNPARNLPLAVVTSMLITTGLYILVNLAYFTVLSPALAGSGPTAVIFGKLTMGHWSICIPIFVALCCFGGINGSIFTSSRLFYIGACEGHLPSIMGMINLKNLTPTPSIIVIGLISAVYMVTENVFLLINYVNFVYFLSMGFTIIGLILLRIKQPQMERPLKLPLIVPIIAASLCMLTGVVSFVISPVESGIGLAMVLTSVPVYIVAVKMKKPVRLVQTYESLTVFLQCMTNCVAEEI</sequence>